<evidence type="ECO:0000313" key="2">
    <source>
        <dbReference type="Proteomes" id="UP001180754"/>
    </source>
</evidence>
<sequence length="38" mass="4321">MEGRAGRPKGYCHRQMLDAVFYVLETGSSGGRCRWTFP</sequence>
<reference evidence="1" key="1">
    <citation type="submission" date="2024-05" db="EMBL/GenBank/DDBJ databases">
        <title>30 novel species of actinomycetes from the DSMZ collection.</title>
        <authorList>
            <person name="Nouioui I."/>
        </authorList>
    </citation>
    <scope>NUCLEOTIDE SEQUENCE</scope>
    <source>
        <strain evidence="1">DSM 41529</strain>
    </source>
</reference>
<dbReference type="RefSeq" id="WP_311730184.1">
    <property type="nucleotide sequence ID" value="NZ_JAVRFD010000035.1"/>
</dbReference>
<protein>
    <recommendedName>
        <fullName evidence="3">Transposase</fullName>
    </recommendedName>
</protein>
<accession>A0ABU2XUD2</accession>
<keyword evidence="2" id="KW-1185">Reference proteome</keyword>
<evidence type="ECO:0008006" key="3">
    <source>
        <dbReference type="Google" id="ProtNLM"/>
    </source>
</evidence>
<dbReference type="Proteomes" id="UP001180754">
    <property type="component" value="Unassembled WGS sequence"/>
</dbReference>
<dbReference type="EMBL" id="JAVRFD010000035">
    <property type="protein sequence ID" value="MDT0549531.1"/>
    <property type="molecule type" value="Genomic_DNA"/>
</dbReference>
<name>A0ABU2XUD2_9ACTN</name>
<organism evidence="1 2">
    <name type="scientific">Streptomyces lonegramiae</name>
    <dbReference type="NCBI Taxonomy" id="3075524"/>
    <lineage>
        <taxon>Bacteria</taxon>
        <taxon>Bacillati</taxon>
        <taxon>Actinomycetota</taxon>
        <taxon>Actinomycetes</taxon>
        <taxon>Kitasatosporales</taxon>
        <taxon>Streptomycetaceae</taxon>
        <taxon>Streptomyces</taxon>
    </lineage>
</organism>
<gene>
    <name evidence="1" type="ORF">RND15_43770</name>
</gene>
<proteinExistence type="predicted"/>
<evidence type="ECO:0000313" key="1">
    <source>
        <dbReference type="EMBL" id="MDT0549531.1"/>
    </source>
</evidence>
<comment type="caution">
    <text evidence="1">The sequence shown here is derived from an EMBL/GenBank/DDBJ whole genome shotgun (WGS) entry which is preliminary data.</text>
</comment>